<dbReference type="GO" id="GO:0016020">
    <property type="term" value="C:membrane"/>
    <property type="evidence" value="ECO:0007669"/>
    <property type="project" value="TreeGrafter"/>
</dbReference>
<evidence type="ECO:0000313" key="2">
    <source>
        <dbReference type="EMBL" id="MBB3661838.1"/>
    </source>
</evidence>
<evidence type="ECO:0000259" key="1">
    <source>
        <dbReference type="Pfam" id="PF12697"/>
    </source>
</evidence>
<sequence>MTAFSQLSPHGGRRIDLPGGIAALSGPAPADAGGTALLVPGYTGSKEDFAPLLDGIADGGLHPLAIDLPGQYESPGPDDETAYLPDRLGEVVADLIASLDGPVVLLGHSYGGLVSRGAVLAGAPVAGLTLLDSGPARLPHGLRAQALEAGEPLLRAQGVEAVYAIREQLGGLPAAELRAFLRTRFVSSSAAGLLGMARGLRTEPDRTDELAAALGDRPALVVAGEHDDAWSVDQQKDMARRLAAAFTVVPQAAHSPNTENPHALLDVLLAEWRAWI</sequence>
<evidence type="ECO:0000313" key="3">
    <source>
        <dbReference type="Proteomes" id="UP000564573"/>
    </source>
</evidence>
<dbReference type="GO" id="GO:0003824">
    <property type="term" value="F:catalytic activity"/>
    <property type="evidence" value="ECO:0007669"/>
    <property type="project" value="UniProtKB-ARBA"/>
</dbReference>
<feature type="domain" description="AB hydrolase-1" evidence="1">
    <location>
        <begin position="37"/>
        <end position="266"/>
    </location>
</feature>
<dbReference type="SUPFAM" id="SSF53474">
    <property type="entry name" value="alpha/beta-Hydrolases"/>
    <property type="match status" value="1"/>
</dbReference>
<dbReference type="AlphaFoldDB" id="A0A839XM58"/>
<protein>
    <submittedName>
        <fullName evidence="2">Pimeloyl-ACP methyl ester carboxylesterase</fullName>
    </submittedName>
</protein>
<dbReference type="InterPro" id="IPR000073">
    <property type="entry name" value="AB_hydrolase_1"/>
</dbReference>
<dbReference type="RefSeq" id="WP_183779163.1">
    <property type="nucleotide sequence ID" value="NZ_JACIBS010000001.1"/>
</dbReference>
<dbReference type="InterPro" id="IPR029058">
    <property type="entry name" value="AB_hydrolase_fold"/>
</dbReference>
<name>A0A839XM58_9PSEU</name>
<organism evidence="2 3">
    <name type="scientific">Prauserella sediminis</name>
    <dbReference type="NCBI Taxonomy" id="577680"/>
    <lineage>
        <taxon>Bacteria</taxon>
        <taxon>Bacillati</taxon>
        <taxon>Actinomycetota</taxon>
        <taxon>Actinomycetes</taxon>
        <taxon>Pseudonocardiales</taxon>
        <taxon>Pseudonocardiaceae</taxon>
        <taxon>Prauserella</taxon>
        <taxon>Prauserella salsuginis group</taxon>
    </lineage>
</organism>
<reference evidence="2 3" key="1">
    <citation type="submission" date="2020-08" db="EMBL/GenBank/DDBJ databases">
        <title>Sequencing the genomes of 1000 actinobacteria strains.</title>
        <authorList>
            <person name="Klenk H.-P."/>
        </authorList>
    </citation>
    <scope>NUCLEOTIDE SEQUENCE [LARGE SCALE GENOMIC DNA]</scope>
    <source>
        <strain evidence="2 3">DSM 45267</strain>
    </source>
</reference>
<keyword evidence="3" id="KW-1185">Reference proteome</keyword>
<dbReference type="Gene3D" id="3.40.50.1820">
    <property type="entry name" value="alpha/beta hydrolase"/>
    <property type="match status" value="1"/>
</dbReference>
<dbReference type="PANTHER" id="PTHR43798:SF33">
    <property type="entry name" value="HYDROLASE, PUTATIVE (AFU_ORTHOLOGUE AFUA_2G14860)-RELATED"/>
    <property type="match status" value="1"/>
</dbReference>
<dbReference type="EMBL" id="JACIBS010000001">
    <property type="protein sequence ID" value="MBB3661838.1"/>
    <property type="molecule type" value="Genomic_DNA"/>
</dbReference>
<accession>A0A839XM58</accession>
<dbReference type="InterPro" id="IPR050266">
    <property type="entry name" value="AB_hydrolase_sf"/>
</dbReference>
<proteinExistence type="predicted"/>
<dbReference type="PANTHER" id="PTHR43798">
    <property type="entry name" value="MONOACYLGLYCEROL LIPASE"/>
    <property type="match status" value="1"/>
</dbReference>
<dbReference type="Pfam" id="PF12697">
    <property type="entry name" value="Abhydrolase_6"/>
    <property type="match status" value="1"/>
</dbReference>
<dbReference type="Proteomes" id="UP000564573">
    <property type="component" value="Unassembled WGS sequence"/>
</dbReference>
<gene>
    <name evidence="2" type="ORF">FB384_000742</name>
</gene>
<comment type="caution">
    <text evidence="2">The sequence shown here is derived from an EMBL/GenBank/DDBJ whole genome shotgun (WGS) entry which is preliminary data.</text>
</comment>